<dbReference type="EMBL" id="VCGU01000458">
    <property type="protein sequence ID" value="TRY63247.1"/>
    <property type="molecule type" value="Genomic_DNA"/>
</dbReference>
<gene>
    <name evidence="3" type="ORF">TCAL_05771</name>
</gene>
<dbReference type="STRING" id="6832.A0A553NCT7"/>
<comment type="caution">
    <text evidence="3">The sequence shown here is derived from an EMBL/GenBank/DDBJ whole genome shotgun (WGS) entry which is preliminary data.</text>
</comment>
<dbReference type="Proteomes" id="UP000318571">
    <property type="component" value="Chromosome 10"/>
</dbReference>
<dbReference type="InterPro" id="IPR057279">
    <property type="entry name" value="MGAT4"/>
</dbReference>
<evidence type="ECO:0000313" key="3">
    <source>
        <dbReference type="EMBL" id="TRY63247.1"/>
    </source>
</evidence>
<dbReference type="GO" id="GO:0006487">
    <property type="term" value="P:protein N-linked glycosylation"/>
    <property type="evidence" value="ECO:0007669"/>
    <property type="project" value="TreeGrafter"/>
</dbReference>
<reference evidence="3 4" key="1">
    <citation type="journal article" date="2018" name="Nat. Ecol. Evol.">
        <title>Genomic signatures of mitonuclear coevolution across populations of Tigriopus californicus.</title>
        <authorList>
            <person name="Barreto F.S."/>
            <person name="Watson E.T."/>
            <person name="Lima T.G."/>
            <person name="Willett C.S."/>
            <person name="Edmands S."/>
            <person name="Li W."/>
            <person name="Burton R.S."/>
        </authorList>
    </citation>
    <scope>NUCLEOTIDE SEQUENCE [LARGE SCALE GENOMIC DNA]</scope>
    <source>
        <strain evidence="3 4">San Diego</strain>
    </source>
</reference>
<dbReference type="InterPro" id="IPR006759">
    <property type="entry name" value="Glyco_transf_54"/>
</dbReference>
<evidence type="ECO:0000259" key="2">
    <source>
        <dbReference type="Pfam" id="PF04666"/>
    </source>
</evidence>
<sequence length="500" mass="57462">MAFLLRRLRVHPFAYLLVLVLGLSITNICLHKLGVVKPPSLSSTSQRYMKKVDVKLIKNSELTILAQIRYPDRDRALLYGSPIHKKVKMIIGLTSAHRKNASYVEQTLFSIFNTTSGAEWKSIHVIVCLVDRNQSLLQERASKIASVFREQIEHGLLEVVAPPANIYPEWNFQQMVRTYKNSPKATEWRSKLALDFAFLFSYSATAGQSDYFLNMEDDVVPAVPNFIEETYKFIEEKQNRTWTSLSISPHLSIGRLYHHYTLPKLVEFILTSYTVQPVDFLMHYFDMIQLANHFKPNEFRRTPPLLHHIGVHSTKSDAIKEEEVLAARRKKLRFTNPQATITTSMSAFETFFVENAYDPMSESFFWAKAIKPNDTITIRLHEKLRVGALEMITGFNKHDNHHSDDRLLEAALWTSSRLTSPTDEGLQECTTFQHVSTKSSENGKFVFDNSVRQKGKLWCLIIQVRRATTDWLVIKDINILPLFQKRTPIPGITTTASPDT</sequence>
<keyword evidence="1" id="KW-0812">Transmembrane</keyword>
<proteinExistence type="predicted"/>
<dbReference type="GO" id="GO:0008375">
    <property type="term" value="F:acetylglucosaminyltransferase activity"/>
    <property type="evidence" value="ECO:0007669"/>
    <property type="project" value="TreeGrafter"/>
</dbReference>
<dbReference type="OMA" id="MTDVEHK"/>
<dbReference type="AlphaFoldDB" id="A0A553NCT7"/>
<organism evidence="3 4">
    <name type="scientific">Tigriopus californicus</name>
    <name type="common">Marine copepod</name>
    <dbReference type="NCBI Taxonomy" id="6832"/>
    <lineage>
        <taxon>Eukaryota</taxon>
        <taxon>Metazoa</taxon>
        <taxon>Ecdysozoa</taxon>
        <taxon>Arthropoda</taxon>
        <taxon>Crustacea</taxon>
        <taxon>Multicrustacea</taxon>
        <taxon>Hexanauplia</taxon>
        <taxon>Copepoda</taxon>
        <taxon>Harpacticoida</taxon>
        <taxon>Harpacticidae</taxon>
        <taxon>Tigriopus</taxon>
    </lineage>
</organism>
<feature type="domain" description="MGAT4 conserved region" evidence="2">
    <location>
        <begin position="77"/>
        <end position="320"/>
    </location>
</feature>
<dbReference type="PANTHER" id="PTHR12062:SF0">
    <property type="entry name" value="ALPHA-1,3-MANNOSYL-GLYCOPROTEIN 4-BETA-N-ACETYLGLUCOSAMINYLTRANSFERASE B"/>
    <property type="match status" value="1"/>
</dbReference>
<keyword evidence="1" id="KW-1133">Transmembrane helix</keyword>
<feature type="transmembrane region" description="Helical" evidence="1">
    <location>
        <begin position="12"/>
        <end position="33"/>
    </location>
</feature>
<name>A0A553NCT7_TIGCA</name>
<keyword evidence="1" id="KW-0472">Membrane</keyword>
<accession>A0A553NCT7</accession>
<protein>
    <recommendedName>
        <fullName evidence="2">MGAT4 conserved region domain-containing protein</fullName>
    </recommendedName>
</protein>
<keyword evidence="4" id="KW-1185">Reference proteome</keyword>
<dbReference type="PANTHER" id="PTHR12062">
    <property type="entry name" value="N-ACETYLGLUCOSAMINYLTRANSFERASE VI"/>
    <property type="match status" value="1"/>
</dbReference>
<dbReference type="Pfam" id="PF04666">
    <property type="entry name" value="MGAT4_cons"/>
    <property type="match status" value="1"/>
</dbReference>
<evidence type="ECO:0000256" key="1">
    <source>
        <dbReference type="SAM" id="Phobius"/>
    </source>
</evidence>
<evidence type="ECO:0000313" key="4">
    <source>
        <dbReference type="Proteomes" id="UP000318571"/>
    </source>
</evidence>